<keyword evidence="2 8" id="KW-0808">Transferase</keyword>
<keyword evidence="7" id="KW-0175">Coiled coil</keyword>
<dbReference type="Gene3D" id="3.40.630.30">
    <property type="match status" value="2"/>
</dbReference>
<dbReference type="Gene3D" id="1.20.58.90">
    <property type="match status" value="1"/>
</dbReference>
<dbReference type="EMBL" id="WSRS01000022">
    <property type="protein sequence ID" value="MVX58753.1"/>
    <property type="molecule type" value="Genomic_DNA"/>
</dbReference>
<feature type="coiled-coil region" evidence="7">
    <location>
        <begin position="238"/>
        <end position="291"/>
    </location>
</feature>
<reference evidence="8 9" key="1">
    <citation type="submission" date="2019-12" db="EMBL/GenBank/DDBJ databases">
        <title>Microbes associate with the intestines of laboratory mice.</title>
        <authorList>
            <person name="Navarre W."/>
            <person name="Wong E."/>
        </authorList>
    </citation>
    <scope>NUCLEOTIDE SEQUENCE [LARGE SCALE GENOMIC DNA]</scope>
    <source>
        <strain evidence="8 9">NM51_B2-22</strain>
    </source>
</reference>
<proteinExistence type="inferred from homology"/>
<dbReference type="Pfam" id="PF02388">
    <property type="entry name" value="FemAB"/>
    <property type="match status" value="1"/>
</dbReference>
<accession>A0A7X3G7U2</accession>
<dbReference type="OrthoDB" id="2173585at2"/>
<evidence type="ECO:0000256" key="4">
    <source>
        <dbReference type="ARBA" id="ARBA00022984"/>
    </source>
</evidence>
<dbReference type="InterPro" id="IPR016181">
    <property type="entry name" value="Acyl_CoA_acyltransferase"/>
</dbReference>
<sequence length="403" mass="46378">MYHYQIDAPVADFDHFVSHHPQANLLQSSSWATIKNNWKSERLLVRNQEKEILAAALILIRPLPLGLTMLYIPRGPIMDYQDQELVNYVMQTLKERAKKHRAILAKFDPSLFLSKTLPDGSVEQDPLTQTAIQQLQQAGAKWLGPTEQLDETIQPRFHANLYQEYFDEKQLSKRARQNIRTARNKGIEIVFGREELLDAFAELMKQTEDRKQISLRGKDYYQKLLATYGDDSFITMALLDLDQRIQSLQAELQNLQAEANSFTDQTRTNKVEQNQKEQERLQTELSFLAEMQEKYGSKVALAATLTLEYGPTAENIYAGMNSDFTRYQAPILTWYETALHSFNRGKSWQNMGGVENKLDGGLFNFKKNLNPVIEEFVGEFDLATSPLYPLAQAALAFRKKLRK</sequence>
<dbReference type="GO" id="GO:0016755">
    <property type="term" value="F:aminoacyltransferase activity"/>
    <property type="evidence" value="ECO:0007669"/>
    <property type="project" value="InterPro"/>
</dbReference>
<dbReference type="GO" id="GO:0009252">
    <property type="term" value="P:peptidoglycan biosynthetic process"/>
    <property type="evidence" value="ECO:0007669"/>
    <property type="project" value="UniProtKB-KW"/>
</dbReference>
<dbReference type="AlphaFoldDB" id="A0A7X3G7U2"/>
<comment type="similarity">
    <text evidence="1">Belongs to the FemABX family.</text>
</comment>
<dbReference type="Proteomes" id="UP000461595">
    <property type="component" value="Unassembled WGS sequence"/>
</dbReference>
<keyword evidence="5" id="KW-0012">Acyltransferase</keyword>
<dbReference type="PANTHER" id="PTHR36174">
    <property type="entry name" value="LIPID II:GLYCINE GLYCYLTRANSFERASE"/>
    <property type="match status" value="1"/>
</dbReference>
<keyword evidence="4" id="KW-0573">Peptidoglycan synthesis</keyword>
<keyword evidence="6" id="KW-0961">Cell wall biogenesis/degradation</keyword>
<dbReference type="InterPro" id="IPR003447">
    <property type="entry name" value="FEMABX"/>
</dbReference>
<evidence type="ECO:0000256" key="1">
    <source>
        <dbReference type="ARBA" id="ARBA00009943"/>
    </source>
</evidence>
<name>A0A7X3G7U2_9STRE</name>
<dbReference type="PANTHER" id="PTHR36174:SF1">
    <property type="entry name" value="LIPID II:GLYCINE GLYCYLTRANSFERASE"/>
    <property type="match status" value="1"/>
</dbReference>
<evidence type="ECO:0000256" key="7">
    <source>
        <dbReference type="SAM" id="Coils"/>
    </source>
</evidence>
<evidence type="ECO:0000256" key="3">
    <source>
        <dbReference type="ARBA" id="ARBA00022960"/>
    </source>
</evidence>
<protein>
    <submittedName>
        <fullName evidence="8">Peptidoglycan bridge formation glycyltransferase FemA/FemB family protein</fullName>
    </submittedName>
</protein>
<evidence type="ECO:0000313" key="8">
    <source>
        <dbReference type="EMBL" id="MVX58753.1"/>
    </source>
</evidence>
<dbReference type="SUPFAM" id="SSF55729">
    <property type="entry name" value="Acyl-CoA N-acyltransferases (Nat)"/>
    <property type="match status" value="2"/>
</dbReference>
<organism evidence="8 9">
    <name type="scientific">Streptococcus danieliae</name>
    <dbReference type="NCBI Taxonomy" id="747656"/>
    <lineage>
        <taxon>Bacteria</taxon>
        <taxon>Bacillati</taxon>
        <taxon>Bacillota</taxon>
        <taxon>Bacilli</taxon>
        <taxon>Lactobacillales</taxon>
        <taxon>Streptococcaceae</taxon>
        <taxon>Streptococcus</taxon>
    </lineage>
</organism>
<evidence type="ECO:0000313" key="9">
    <source>
        <dbReference type="Proteomes" id="UP000461595"/>
    </source>
</evidence>
<dbReference type="InterPro" id="IPR050644">
    <property type="entry name" value="PG_Glycine_Bridge_Synth"/>
</dbReference>
<gene>
    <name evidence="8" type="ORF">E5983_03695</name>
</gene>
<dbReference type="RefSeq" id="WP_160332566.1">
    <property type="nucleotide sequence ID" value="NZ_WSRS01000022.1"/>
</dbReference>
<evidence type="ECO:0000256" key="2">
    <source>
        <dbReference type="ARBA" id="ARBA00022679"/>
    </source>
</evidence>
<dbReference type="GO" id="GO:0071555">
    <property type="term" value="P:cell wall organization"/>
    <property type="evidence" value="ECO:0007669"/>
    <property type="project" value="UniProtKB-KW"/>
</dbReference>
<dbReference type="PROSITE" id="PS51191">
    <property type="entry name" value="FEMABX"/>
    <property type="match status" value="1"/>
</dbReference>
<comment type="caution">
    <text evidence="8">The sequence shown here is derived from an EMBL/GenBank/DDBJ whole genome shotgun (WGS) entry which is preliminary data.</text>
</comment>
<evidence type="ECO:0000256" key="5">
    <source>
        <dbReference type="ARBA" id="ARBA00023315"/>
    </source>
</evidence>
<dbReference type="GO" id="GO:0008360">
    <property type="term" value="P:regulation of cell shape"/>
    <property type="evidence" value="ECO:0007669"/>
    <property type="project" value="UniProtKB-KW"/>
</dbReference>
<keyword evidence="3" id="KW-0133">Cell shape</keyword>
<evidence type="ECO:0000256" key="6">
    <source>
        <dbReference type="ARBA" id="ARBA00023316"/>
    </source>
</evidence>